<dbReference type="PANTHER" id="PTHR23517">
    <property type="entry name" value="RESISTANCE PROTEIN MDTM, PUTATIVE-RELATED-RELATED"/>
    <property type="match status" value="1"/>
</dbReference>
<accession>A0A1C0AGS8</accession>
<dbReference type="Proteomes" id="UP000093501">
    <property type="component" value="Unassembled WGS sequence"/>
</dbReference>
<feature type="transmembrane region" description="Helical" evidence="7">
    <location>
        <begin position="207"/>
        <end position="227"/>
    </location>
</feature>
<evidence type="ECO:0000256" key="2">
    <source>
        <dbReference type="ARBA" id="ARBA00022448"/>
    </source>
</evidence>
<evidence type="ECO:0000259" key="8">
    <source>
        <dbReference type="PROSITE" id="PS50850"/>
    </source>
</evidence>
<keyword evidence="4 7" id="KW-0812">Transmembrane</keyword>
<dbReference type="Gene3D" id="1.20.1250.20">
    <property type="entry name" value="MFS general substrate transporter like domains"/>
    <property type="match status" value="2"/>
</dbReference>
<dbReference type="InterPro" id="IPR011701">
    <property type="entry name" value="MFS"/>
</dbReference>
<dbReference type="InterPro" id="IPR050171">
    <property type="entry name" value="MFS_Transporters"/>
</dbReference>
<feature type="transmembrane region" description="Helical" evidence="7">
    <location>
        <begin position="151"/>
        <end position="172"/>
    </location>
</feature>
<dbReference type="InterPro" id="IPR036259">
    <property type="entry name" value="MFS_trans_sf"/>
</dbReference>
<keyword evidence="10" id="KW-1185">Reference proteome</keyword>
<evidence type="ECO:0000256" key="7">
    <source>
        <dbReference type="SAM" id="Phobius"/>
    </source>
</evidence>
<protein>
    <recommendedName>
        <fullName evidence="8">Major facilitator superfamily (MFS) profile domain-containing protein</fullName>
    </recommendedName>
</protein>
<dbReference type="Pfam" id="PF07690">
    <property type="entry name" value="MFS_1"/>
    <property type="match status" value="2"/>
</dbReference>
<feature type="transmembrane region" description="Helical" evidence="7">
    <location>
        <begin position="81"/>
        <end position="104"/>
    </location>
</feature>
<feature type="transmembrane region" description="Helical" evidence="7">
    <location>
        <begin position="52"/>
        <end position="75"/>
    </location>
</feature>
<keyword evidence="6 7" id="KW-0472">Membrane</keyword>
<feature type="transmembrane region" description="Helical" evidence="7">
    <location>
        <begin position="239"/>
        <end position="260"/>
    </location>
</feature>
<keyword evidence="3" id="KW-1003">Cell membrane</keyword>
<keyword evidence="5 7" id="KW-1133">Transmembrane helix</keyword>
<sequence>MTASLPVIPLIALDLGFTVPAAAAITMVAGIAGVLGPIPLGAMMTVVGERRAMIATGVLVTLTQLGALAVVGAAYDDGPAAWHRAAFVASLVVSSLAREVWVIGRQAYLGGVLPPRLRARGMSTFGGMMRIGQVLGPLAGAGVIALGHEGWVLGLDAAAMAVATVLVATSMLPQDRGAVRPTVRQATGRLAPALSPQAPELTAGRGMLLAGMVTVPLAMSRVARPLILPLLGASLGLNAAQISMVFAVAAVVEIAMFVPAGSLMDRYGRTAVLVPCLLLSGAGYVLLAILTATVGSAPSTALLVLVASAALVALGNGFGAGIVMTLGIDLSPERDRTRHLARWTTINGAGLLMAPGLVALVTLAWPLTVAGALVGGLCWAAAGCAVRVMPRLTPRPPRGPFAVRQ</sequence>
<feature type="transmembrane region" description="Helical" evidence="7">
    <location>
        <begin position="301"/>
        <end position="328"/>
    </location>
</feature>
<evidence type="ECO:0000256" key="4">
    <source>
        <dbReference type="ARBA" id="ARBA00022692"/>
    </source>
</evidence>
<evidence type="ECO:0000256" key="5">
    <source>
        <dbReference type="ARBA" id="ARBA00022989"/>
    </source>
</evidence>
<proteinExistence type="predicted"/>
<comment type="caution">
    <text evidence="9">The sequence shown here is derived from an EMBL/GenBank/DDBJ whole genome shotgun (WGS) entry which is preliminary data.</text>
</comment>
<organism evidence="9 10">
    <name type="scientific">Tessaracoccus lapidicaptus</name>
    <dbReference type="NCBI Taxonomy" id="1427523"/>
    <lineage>
        <taxon>Bacteria</taxon>
        <taxon>Bacillati</taxon>
        <taxon>Actinomycetota</taxon>
        <taxon>Actinomycetes</taxon>
        <taxon>Propionibacteriales</taxon>
        <taxon>Propionibacteriaceae</taxon>
        <taxon>Tessaracoccus</taxon>
    </lineage>
</organism>
<dbReference type="GO" id="GO:0022857">
    <property type="term" value="F:transmembrane transporter activity"/>
    <property type="evidence" value="ECO:0007669"/>
    <property type="project" value="InterPro"/>
</dbReference>
<dbReference type="EMBL" id="MBQD01000027">
    <property type="protein sequence ID" value="OCL30936.1"/>
    <property type="molecule type" value="Genomic_DNA"/>
</dbReference>
<feature type="transmembrane region" description="Helical" evidence="7">
    <location>
        <begin position="340"/>
        <end position="361"/>
    </location>
</feature>
<dbReference type="GO" id="GO:0005886">
    <property type="term" value="C:plasma membrane"/>
    <property type="evidence" value="ECO:0007669"/>
    <property type="project" value="UniProtKB-SubCell"/>
</dbReference>
<dbReference type="InterPro" id="IPR020846">
    <property type="entry name" value="MFS_dom"/>
</dbReference>
<dbReference type="PROSITE" id="PS50850">
    <property type="entry name" value="MFS"/>
    <property type="match status" value="1"/>
</dbReference>
<dbReference type="SUPFAM" id="SSF103473">
    <property type="entry name" value="MFS general substrate transporter"/>
    <property type="match status" value="1"/>
</dbReference>
<reference evidence="10" key="1">
    <citation type="submission" date="2016-07" db="EMBL/GenBank/DDBJ databases">
        <authorList>
            <person name="Florea S."/>
            <person name="Webb J.S."/>
            <person name="Jaromczyk J."/>
            <person name="Schardl C.L."/>
        </authorList>
    </citation>
    <scope>NUCLEOTIDE SEQUENCE [LARGE SCALE GENOMIC DNA]</scope>
    <source>
        <strain evidence="10">IPBSL-7</strain>
    </source>
</reference>
<dbReference type="AlphaFoldDB" id="A0A1C0AGS8"/>
<feature type="transmembrane region" description="Helical" evidence="7">
    <location>
        <begin position="20"/>
        <end position="40"/>
    </location>
</feature>
<feature type="domain" description="Major facilitator superfamily (MFS) profile" evidence="8">
    <location>
        <begin position="1"/>
        <end position="393"/>
    </location>
</feature>
<feature type="transmembrane region" description="Helical" evidence="7">
    <location>
        <begin position="125"/>
        <end position="145"/>
    </location>
</feature>
<keyword evidence="2" id="KW-0813">Transport</keyword>
<feature type="transmembrane region" description="Helical" evidence="7">
    <location>
        <begin position="367"/>
        <end position="388"/>
    </location>
</feature>
<name>A0A1C0AGS8_9ACTN</name>
<gene>
    <name evidence="9" type="ORF">BCR15_10165</name>
</gene>
<evidence type="ECO:0000313" key="10">
    <source>
        <dbReference type="Proteomes" id="UP000093501"/>
    </source>
</evidence>
<feature type="transmembrane region" description="Helical" evidence="7">
    <location>
        <begin position="272"/>
        <end position="295"/>
    </location>
</feature>
<evidence type="ECO:0000256" key="1">
    <source>
        <dbReference type="ARBA" id="ARBA00004651"/>
    </source>
</evidence>
<evidence type="ECO:0000256" key="6">
    <source>
        <dbReference type="ARBA" id="ARBA00023136"/>
    </source>
</evidence>
<comment type="subcellular location">
    <subcellularLocation>
        <location evidence="1">Cell membrane</location>
        <topology evidence="1">Multi-pass membrane protein</topology>
    </subcellularLocation>
</comment>
<evidence type="ECO:0000256" key="3">
    <source>
        <dbReference type="ARBA" id="ARBA00022475"/>
    </source>
</evidence>
<evidence type="ECO:0000313" key="9">
    <source>
        <dbReference type="EMBL" id="OCL30936.1"/>
    </source>
</evidence>